<feature type="coiled-coil region" evidence="8">
    <location>
        <begin position="106"/>
        <end position="133"/>
    </location>
</feature>
<dbReference type="GO" id="GO:0005524">
    <property type="term" value="F:ATP binding"/>
    <property type="evidence" value="ECO:0007669"/>
    <property type="project" value="UniProtKB-KW"/>
</dbReference>
<keyword evidence="3 7" id="KW-0597">Phosphoprotein</keyword>
<keyword evidence="5" id="KW-0418">Kinase</keyword>
<evidence type="ECO:0000256" key="6">
    <source>
        <dbReference type="ARBA" id="ARBA00023012"/>
    </source>
</evidence>
<dbReference type="InterPro" id="IPR013656">
    <property type="entry name" value="PAS_4"/>
</dbReference>
<dbReference type="InterPro" id="IPR036890">
    <property type="entry name" value="HATPase_C_sf"/>
</dbReference>
<dbReference type="InterPro" id="IPR003594">
    <property type="entry name" value="HATPase_dom"/>
</dbReference>
<dbReference type="Gene3D" id="3.40.50.2300">
    <property type="match status" value="1"/>
</dbReference>
<comment type="caution">
    <text evidence="14">The sequence shown here is derived from an EMBL/GenBank/DDBJ whole genome shotgun (WGS) entry which is preliminary data.</text>
</comment>
<dbReference type="PROSITE" id="PS50113">
    <property type="entry name" value="PAC"/>
    <property type="match status" value="1"/>
</dbReference>
<dbReference type="Gene3D" id="1.10.287.130">
    <property type="match status" value="1"/>
</dbReference>
<reference evidence="14 15" key="1">
    <citation type="submission" date="2022-04" db="EMBL/GenBank/DDBJ databases">
        <title>Positive selection, recombination, and allopatry shape intraspecific diversity of widespread and dominant cyanobacteria.</title>
        <authorList>
            <person name="Wei J."/>
            <person name="Shu W."/>
            <person name="Hu C."/>
        </authorList>
    </citation>
    <scope>NUCLEOTIDE SEQUENCE [LARGE SCALE GENOMIC DNA]</scope>
    <source>
        <strain evidence="14 15">AS-A4</strain>
    </source>
</reference>
<evidence type="ECO:0000256" key="1">
    <source>
        <dbReference type="ARBA" id="ARBA00000085"/>
    </source>
</evidence>
<dbReference type="CDD" id="cd17546">
    <property type="entry name" value="REC_hyHK_CKI1_RcsC-like"/>
    <property type="match status" value="1"/>
</dbReference>
<organism evidence="14 15">
    <name type="scientific">Stenomitos frigidus AS-A4</name>
    <dbReference type="NCBI Taxonomy" id="2933935"/>
    <lineage>
        <taxon>Bacteria</taxon>
        <taxon>Bacillati</taxon>
        <taxon>Cyanobacteriota</taxon>
        <taxon>Cyanophyceae</taxon>
        <taxon>Leptolyngbyales</taxon>
        <taxon>Leptolyngbyaceae</taxon>
        <taxon>Stenomitos</taxon>
    </lineage>
</organism>
<evidence type="ECO:0000256" key="5">
    <source>
        <dbReference type="ARBA" id="ARBA00022777"/>
    </source>
</evidence>
<dbReference type="PANTHER" id="PTHR43047">
    <property type="entry name" value="TWO-COMPONENT HISTIDINE PROTEIN KINASE"/>
    <property type="match status" value="1"/>
</dbReference>
<feature type="domain" description="Histidine kinase" evidence="11">
    <location>
        <begin position="503"/>
        <end position="766"/>
    </location>
</feature>
<dbReference type="EMBL" id="JAMPLM010000003">
    <property type="protein sequence ID" value="MEP1057996.1"/>
    <property type="molecule type" value="Genomic_DNA"/>
</dbReference>
<dbReference type="Pfam" id="PF02518">
    <property type="entry name" value="HATPase_c"/>
    <property type="match status" value="1"/>
</dbReference>
<keyword evidence="6" id="KW-0902">Two-component regulatory system</keyword>
<gene>
    <name evidence="14" type="ORF">NDI38_06055</name>
</gene>
<dbReference type="InterPro" id="IPR000700">
    <property type="entry name" value="PAS-assoc_C"/>
</dbReference>
<evidence type="ECO:0000256" key="4">
    <source>
        <dbReference type="ARBA" id="ARBA00022679"/>
    </source>
</evidence>
<evidence type="ECO:0000256" key="7">
    <source>
        <dbReference type="PROSITE-ProRule" id="PRU00169"/>
    </source>
</evidence>
<evidence type="ECO:0000256" key="3">
    <source>
        <dbReference type="ARBA" id="ARBA00022553"/>
    </source>
</evidence>
<dbReference type="SMART" id="SM00387">
    <property type="entry name" value="HATPase_c"/>
    <property type="match status" value="1"/>
</dbReference>
<feature type="modified residue" description="4-aspartylphosphate" evidence="7">
    <location>
        <position position="841"/>
    </location>
</feature>
<dbReference type="SUPFAM" id="SSF47384">
    <property type="entry name" value="Homodimeric domain of signal transducing histidine kinase"/>
    <property type="match status" value="1"/>
</dbReference>
<feature type="domain" description="Response regulatory" evidence="12">
    <location>
        <begin position="792"/>
        <end position="911"/>
    </location>
</feature>
<dbReference type="PRINTS" id="PR00344">
    <property type="entry name" value="BCTRLSENSOR"/>
</dbReference>
<evidence type="ECO:0000256" key="2">
    <source>
        <dbReference type="ARBA" id="ARBA00012438"/>
    </source>
</evidence>
<dbReference type="Gene3D" id="3.30.450.20">
    <property type="entry name" value="PAS domain"/>
    <property type="match status" value="3"/>
</dbReference>
<accession>A0ABV0KFJ1</accession>
<dbReference type="Gene3D" id="3.30.565.10">
    <property type="entry name" value="Histidine kinase-like ATPase, C-terminal domain"/>
    <property type="match status" value="1"/>
</dbReference>
<dbReference type="SMART" id="SM00091">
    <property type="entry name" value="PAS"/>
    <property type="match status" value="3"/>
</dbReference>
<evidence type="ECO:0000259" key="11">
    <source>
        <dbReference type="PROSITE" id="PS50109"/>
    </source>
</evidence>
<dbReference type="PROSITE" id="PS50109">
    <property type="entry name" value="HIS_KIN"/>
    <property type="match status" value="1"/>
</dbReference>
<keyword evidence="4" id="KW-0808">Transferase</keyword>
<dbReference type="Pfam" id="PF13188">
    <property type="entry name" value="PAS_8"/>
    <property type="match status" value="1"/>
</dbReference>
<comment type="catalytic activity">
    <reaction evidence="1">
        <text>ATP + protein L-histidine = ADP + protein N-phospho-L-histidine.</text>
        <dbReference type="EC" id="2.7.13.3"/>
    </reaction>
</comment>
<dbReference type="CDD" id="cd00082">
    <property type="entry name" value="HisKA"/>
    <property type="match status" value="1"/>
</dbReference>
<dbReference type="PANTHER" id="PTHR43047:SF72">
    <property type="entry name" value="OSMOSENSING HISTIDINE PROTEIN KINASE SLN1"/>
    <property type="match status" value="1"/>
</dbReference>
<dbReference type="PROSITE" id="PS50110">
    <property type="entry name" value="RESPONSE_REGULATORY"/>
    <property type="match status" value="1"/>
</dbReference>
<feature type="transmembrane region" description="Helical" evidence="10">
    <location>
        <begin position="45"/>
        <end position="65"/>
    </location>
</feature>
<evidence type="ECO:0000313" key="14">
    <source>
        <dbReference type="EMBL" id="MEP1057996.1"/>
    </source>
</evidence>
<keyword evidence="10" id="KW-1133">Transmembrane helix</keyword>
<keyword evidence="15" id="KW-1185">Reference proteome</keyword>
<dbReference type="EC" id="2.7.13.3" evidence="2"/>
<dbReference type="SUPFAM" id="SSF55785">
    <property type="entry name" value="PYP-like sensor domain (PAS domain)"/>
    <property type="match status" value="3"/>
</dbReference>
<evidence type="ECO:0000259" key="13">
    <source>
        <dbReference type="PROSITE" id="PS50113"/>
    </source>
</evidence>
<name>A0ABV0KFJ1_9CYAN</name>
<dbReference type="RefSeq" id="WP_190451426.1">
    <property type="nucleotide sequence ID" value="NZ_JAMPLM010000003.1"/>
</dbReference>
<dbReference type="Pfam" id="PF00072">
    <property type="entry name" value="Response_reg"/>
    <property type="match status" value="1"/>
</dbReference>
<dbReference type="NCBIfam" id="TIGR00229">
    <property type="entry name" value="sensory_box"/>
    <property type="match status" value="1"/>
</dbReference>
<dbReference type="SMART" id="SM00388">
    <property type="entry name" value="HisKA"/>
    <property type="match status" value="1"/>
</dbReference>
<keyword evidence="8" id="KW-0175">Coiled coil</keyword>
<dbReference type="SUPFAM" id="SSF55874">
    <property type="entry name" value="ATPase domain of HSP90 chaperone/DNA topoisomerase II/histidine kinase"/>
    <property type="match status" value="1"/>
</dbReference>
<dbReference type="InterPro" id="IPR005467">
    <property type="entry name" value="His_kinase_dom"/>
</dbReference>
<evidence type="ECO:0000256" key="9">
    <source>
        <dbReference type="SAM" id="MobiDB-lite"/>
    </source>
</evidence>
<dbReference type="CDD" id="cd00130">
    <property type="entry name" value="PAS"/>
    <property type="match status" value="1"/>
</dbReference>
<feature type="compositionally biased region" description="Basic and acidic residues" evidence="9">
    <location>
        <begin position="641"/>
        <end position="660"/>
    </location>
</feature>
<keyword evidence="10" id="KW-0472">Membrane</keyword>
<dbReference type="InterPro" id="IPR036097">
    <property type="entry name" value="HisK_dim/P_sf"/>
</dbReference>
<dbReference type="Proteomes" id="UP001476950">
    <property type="component" value="Unassembled WGS sequence"/>
</dbReference>
<dbReference type="SUPFAM" id="SSF52172">
    <property type="entry name" value="CheY-like"/>
    <property type="match status" value="1"/>
</dbReference>
<dbReference type="InterPro" id="IPR000014">
    <property type="entry name" value="PAS"/>
</dbReference>
<evidence type="ECO:0000256" key="10">
    <source>
        <dbReference type="SAM" id="Phobius"/>
    </source>
</evidence>
<evidence type="ECO:0000256" key="8">
    <source>
        <dbReference type="SAM" id="Coils"/>
    </source>
</evidence>
<dbReference type="Pfam" id="PF08448">
    <property type="entry name" value="PAS_4"/>
    <property type="match status" value="2"/>
</dbReference>
<evidence type="ECO:0000259" key="12">
    <source>
        <dbReference type="PROSITE" id="PS50110"/>
    </source>
</evidence>
<keyword evidence="14" id="KW-0067">ATP-binding</keyword>
<evidence type="ECO:0000313" key="15">
    <source>
        <dbReference type="Proteomes" id="UP001476950"/>
    </source>
</evidence>
<feature type="region of interest" description="Disordered" evidence="9">
    <location>
        <begin position="641"/>
        <end position="661"/>
    </location>
</feature>
<keyword evidence="10" id="KW-0812">Transmembrane</keyword>
<sequence>MMRRQILLTIGITLLALTAILYGIAATLLASMPSTDYKQGQPAQFLAWSTFGVGLLFSVITLLLVDRLVLSRLAALSRAVPHSNHYKQFKQVANGQDELTDLPAYINILLTELDQAEQLRQQAAIAHQQSKAKLQNLFENSLVGIFRVRLEDGLILDANQCFATMLGYNSAAIIIGQKHSTDFYLDPIEQQQALAQISLHGGIHSFEAQFRRQDGSVFWGLFSCQLDQASSSLDGVLVDISQTKRAEAELQGLLAAMPDIILVYNREGRCLKLFSTNHSWLVKPIEEQVDRTIYENLPPKLAELYQRYISEALETQSNLTVEYSLDVAAQPMWFSASVAPISNNSVVWVVRNITARKQAEEALYESEATNRALINAIPDLLFRIQQDGTYLNIQRSKHFRVINPDQLAIGTTVNNSLPPALAEQRMHYVHQALNTGELQIYEQELVVDDELKHEEVRIVPCQEHEVMAMVRDITARKRGEEALQRSVEAAETANRAKSVFLANMSHELRTPLNAILGFTQLLMRGGALNPKQTEQLDTINRSGEHLLTLINDVLEMSKIEAGRVTLNQTDFDLHGLLNWLQQMFQLKAQSKKLQLIIELASDLPQYIRADESKLRQVLVNLLGNAVKFTEHGGVALRVKRGEERGERGEGKEREGMKEAGGDVSDLKPALLSLQPTAERKQATAFSPQPSALIFEIEDTGPGITSNDLEHLFDPFVQTETGRRSQEGTGLGLAISQKFVQLMGGEIRVRSTWGSGSIFSFSIQTDTAEAAGQMPLISRQEVIGLAAGQPSYRILAVDDRPENRALLMELLTSVGFEAQEASNGQEAIDRWRDWQPHLIWMDIRMPVVDGYEATKQIAAACKAADVVPPIIIALTGSVFEEDRKVALANGCNDFVRKPFRAEILFEKMADYLGVRYIYADSQQSSAVSSQLAAQAESFMLTAESVSVMPDEWVEQLHQAAVKMNAKLVLNLIEQIPEPHAQLAQALTQLVDDFCIEAIVDLTQ</sequence>
<feature type="domain" description="PAC" evidence="13">
    <location>
        <begin position="204"/>
        <end position="252"/>
    </location>
</feature>
<dbReference type="Pfam" id="PF00512">
    <property type="entry name" value="HisKA"/>
    <property type="match status" value="1"/>
</dbReference>
<dbReference type="InterPro" id="IPR011006">
    <property type="entry name" value="CheY-like_superfamily"/>
</dbReference>
<dbReference type="InterPro" id="IPR035965">
    <property type="entry name" value="PAS-like_dom_sf"/>
</dbReference>
<dbReference type="InterPro" id="IPR004358">
    <property type="entry name" value="Sig_transdc_His_kin-like_C"/>
</dbReference>
<keyword evidence="14" id="KW-0547">Nucleotide-binding</keyword>
<dbReference type="CDD" id="cd16922">
    <property type="entry name" value="HATPase_EvgS-ArcB-TorS-like"/>
    <property type="match status" value="1"/>
</dbReference>
<proteinExistence type="predicted"/>
<protein>
    <recommendedName>
        <fullName evidence="2">histidine kinase</fullName>
        <ecNumber evidence="2">2.7.13.3</ecNumber>
    </recommendedName>
</protein>
<dbReference type="SMART" id="SM00448">
    <property type="entry name" value="REC"/>
    <property type="match status" value="1"/>
</dbReference>
<dbReference type="InterPro" id="IPR001789">
    <property type="entry name" value="Sig_transdc_resp-reg_receiver"/>
</dbReference>
<dbReference type="InterPro" id="IPR003661">
    <property type="entry name" value="HisK_dim/P_dom"/>
</dbReference>